<dbReference type="SMART" id="SM00906">
    <property type="entry name" value="Fungal_trans"/>
    <property type="match status" value="1"/>
</dbReference>
<sequence>MKTLNDQSIEFPFIAPHLGNMDTEHNAAKSPAKAAHVNMMTDCIIANMPADGLRSILRGLLGENTSNTAGLTKLASKYLANTKPSSIPELFDTSDGSPKPTLDLQLIQSRYRCLMGCGFGFESVELLTAVIHQIQKLEWNDGTAEGEEFLEILATIDGDVVQSTTAVHKLLLTSSGIRPMNTEDSKTITTLREILYTCRSFAITRGQDFPFERGLCCLEKLIEGTGSEIQPLQRNEISRTNGFKSSKSVLESFQLGPAEVPRMFMGLWQFSSPAWGTASRSKIDRHFRKHVDSGLIAYDMADHYGDAEVTFGQFRSGQEDSERIYCATKWAVFEPIQVTKEIVDANISERLTAINSTSVELLQFHWQDYNDHQYVEAARLIEMHPNVQSLGLCNFDSDHMCKILESGVKAVSNQVQFSLIDLRPTFKMAESCRKHNVKLLTYGSLCGGFLADKWVGQPAPNLFDKNMTPSHRKYFEMINIWGGWILFQELLNVLAKIGSKHNVSVSSAAIRWVLDHDYVGAVIIGARMGISEHIDENLKALSFLLDVEDRKAIQNVLKRSRAKDVFEAMGDCGAEYRQIRRKAQRSNARTGSGSIAESPNQPPNANLRGEMERQISPNSTPSGILDTSPPQTAHSWSSEGLQQDGILSREAQFGKFSLENILSVPDVLRPHPPPRSPTLSTDSFNDPITCNMLSFPVALGLFDRSHTENLLGRVFTRGAKSTEIVQAILIFTYWKEPAEIRTWLLVGYAIRMCIELGWHELKPVTQKPRISTDEMSIREARNIERTWLVLFVYDRSLSLQLDKPWMIDESNLISKAGEWYKEEYAVPGGDLLLSAFVCLRLISAEFLELSSSTKSDSQNSRSEILSKLLNTELNTWEKDWLPKFEDEKVAPPQQFLVNFYSLHLRLLLNSFTLQRSLKSARKGSPVSKSALWQCSSSAIGMLENISKVIGPLKQLYFVQDSVHVMTAYAAIFLIKLLLSLPKNLRSDLETQSLQAILLSSDTFSEQCATQMTGCAMQARFLKNLVAKYHRLKSHTSNQVRDHGVHSYQSDMPTSLESLHNRMNTDVGTSYQVPRPMQSCQDLGELTDATSINGSTPYFSTNLLNDKEIWDAPIDDSFQLFDLRVEVICPPSSKILCGAKEGDHFTLEGEMLHLPPGQGISIYSLSSVLPLLAAKQRFTHSNDWMSTDGLIACPDPNCGSQLKITRTGLRTFKHGETTVVGLEGNV</sequence>
<keyword evidence="2" id="KW-0539">Nucleus</keyword>
<dbReference type="PANTHER" id="PTHR43147">
    <property type="entry name" value="PROTEIN TAS"/>
    <property type="match status" value="1"/>
</dbReference>
<name>A0A4Y8DH07_9HELO</name>
<dbReference type="OrthoDB" id="686384at2759"/>
<gene>
    <name evidence="5" type="ORF">BOTCAL_0006g00330</name>
</gene>
<keyword evidence="6" id="KW-1185">Reference proteome</keyword>
<dbReference type="CDD" id="cd12148">
    <property type="entry name" value="fungal_TF_MHR"/>
    <property type="match status" value="1"/>
</dbReference>
<reference evidence="5 6" key="1">
    <citation type="submission" date="2017-11" db="EMBL/GenBank/DDBJ databases">
        <title>Comparative genomics of Botrytis spp.</title>
        <authorList>
            <person name="Valero-Jimenez C.A."/>
            <person name="Tapia P."/>
            <person name="Veloso J."/>
            <person name="Silva-Moreno E."/>
            <person name="Staats M."/>
            <person name="Valdes J.H."/>
            <person name="Van Kan J.A.L."/>
        </authorList>
    </citation>
    <scope>NUCLEOTIDE SEQUENCE [LARGE SCALE GENOMIC DNA]</scope>
    <source>
        <strain evidence="5 6">MUCL2830</strain>
    </source>
</reference>
<dbReference type="InterPro" id="IPR007219">
    <property type="entry name" value="XnlR_reg_dom"/>
</dbReference>
<evidence type="ECO:0000313" key="6">
    <source>
        <dbReference type="Proteomes" id="UP000297299"/>
    </source>
</evidence>
<protein>
    <recommendedName>
        <fullName evidence="4">Xylanolytic transcriptional activator regulatory domain-containing protein</fullName>
    </recommendedName>
</protein>
<feature type="region of interest" description="Disordered" evidence="3">
    <location>
        <begin position="581"/>
        <end position="641"/>
    </location>
</feature>
<dbReference type="EMBL" id="PHWZ01000006">
    <property type="protein sequence ID" value="TEY86553.1"/>
    <property type="molecule type" value="Genomic_DNA"/>
</dbReference>
<comment type="caution">
    <text evidence="5">The sequence shown here is derived from an EMBL/GenBank/DDBJ whole genome shotgun (WGS) entry which is preliminary data.</text>
</comment>
<organism evidence="5 6">
    <name type="scientific">Botryotinia calthae</name>
    <dbReference type="NCBI Taxonomy" id="38488"/>
    <lineage>
        <taxon>Eukaryota</taxon>
        <taxon>Fungi</taxon>
        <taxon>Dikarya</taxon>
        <taxon>Ascomycota</taxon>
        <taxon>Pezizomycotina</taxon>
        <taxon>Leotiomycetes</taxon>
        <taxon>Helotiales</taxon>
        <taxon>Sclerotiniaceae</taxon>
        <taxon>Botryotinia</taxon>
    </lineage>
</organism>
<keyword evidence="1" id="KW-0560">Oxidoreductase</keyword>
<dbReference type="CDD" id="cd19101">
    <property type="entry name" value="AKR_unchar"/>
    <property type="match status" value="1"/>
</dbReference>
<dbReference type="Pfam" id="PF00248">
    <property type="entry name" value="Aldo_ket_red"/>
    <property type="match status" value="1"/>
</dbReference>
<feature type="domain" description="Xylanolytic transcriptional activator regulatory" evidence="4">
    <location>
        <begin position="742"/>
        <end position="823"/>
    </location>
</feature>
<evidence type="ECO:0000256" key="3">
    <source>
        <dbReference type="SAM" id="MobiDB-lite"/>
    </source>
</evidence>
<dbReference type="InterPro" id="IPR023811">
    <property type="entry name" value="CHP04076"/>
</dbReference>
<proteinExistence type="predicted"/>
<accession>A0A4Y8DH07</accession>
<dbReference type="Gene3D" id="3.20.20.100">
    <property type="entry name" value="NADP-dependent oxidoreductase domain"/>
    <property type="match status" value="1"/>
</dbReference>
<feature type="compositionally biased region" description="Polar residues" evidence="3">
    <location>
        <begin position="628"/>
        <end position="641"/>
    </location>
</feature>
<evidence type="ECO:0000259" key="4">
    <source>
        <dbReference type="SMART" id="SM00906"/>
    </source>
</evidence>
<dbReference type="SUPFAM" id="SSF51430">
    <property type="entry name" value="NAD(P)-linked oxidoreductase"/>
    <property type="match status" value="1"/>
</dbReference>
<dbReference type="InterPro" id="IPR036812">
    <property type="entry name" value="NAD(P)_OxRdtase_dom_sf"/>
</dbReference>
<dbReference type="NCBIfam" id="TIGR04076">
    <property type="entry name" value="TIGR04076 family protein"/>
    <property type="match status" value="1"/>
</dbReference>
<dbReference type="STRING" id="38488.A0A4Y8DH07"/>
<dbReference type="Pfam" id="PF04082">
    <property type="entry name" value="Fungal_trans"/>
    <property type="match status" value="1"/>
</dbReference>
<dbReference type="PANTHER" id="PTHR43147:SF2">
    <property type="entry name" value="NADP-DEPENDENT OXIDOREDUCTASE DOMAIN-CONTAINING PROTEIN"/>
    <property type="match status" value="1"/>
</dbReference>
<dbReference type="InterPro" id="IPR023210">
    <property type="entry name" value="NADP_OxRdtase_dom"/>
</dbReference>
<evidence type="ECO:0000256" key="2">
    <source>
        <dbReference type="ARBA" id="ARBA00023242"/>
    </source>
</evidence>
<evidence type="ECO:0000313" key="5">
    <source>
        <dbReference type="EMBL" id="TEY86553.1"/>
    </source>
</evidence>
<dbReference type="GO" id="GO:0016491">
    <property type="term" value="F:oxidoreductase activity"/>
    <property type="evidence" value="ECO:0007669"/>
    <property type="project" value="UniProtKB-KW"/>
</dbReference>
<dbReference type="AlphaFoldDB" id="A0A4Y8DH07"/>
<evidence type="ECO:0000256" key="1">
    <source>
        <dbReference type="ARBA" id="ARBA00023002"/>
    </source>
</evidence>
<dbReference type="GO" id="GO:0003677">
    <property type="term" value="F:DNA binding"/>
    <property type="evidence" value="ECO:0007669"/>
    <property type="project" value="InterPro"/>
</dbReference>
<dbReference type="GO" id="GO:0008270">
    <property type="term" value="F:zinc ion binding"/>
    <property type="evidence" value="ECO:0007669"/>
    <property type="project" value="InterPro"/>
</dbReference>
<dbReference type="GO" id="GO:0006351">
    <property type="term" value="P:DNA-templated transcription"/>
    <property type="evidence" value="ECO:0007669"/>
    <property type="project" value="InterPro"/>
</dbReference>
<feature type="compositionally biased region" description="Polar residues" evidence="3">
    <location>
        <begin position="585"/>
        <end position="599"/>
    </location>
</feature>
<dbReference type="Proteomes" id="UP000297299">
    <property type="component" value="Unassembled WGS sequence"/>
</dbReference>